<accession>A0A377VVZ8</accession>
<evidence type="ECO:0000313" key="1">
    <source>
        <dbReference type="EMBL" id="STT46844.1"/>
    </source>
</evidence>
<reference evidence="3 4" key="1">
    <citation type="submission" date="2018-06" db="EMBL/GenBank/DDBJ databases">
        <authorList>
            <consortium name="Pathogen Informatics"/>
            <person name="Doyle S."/>
        </authorList>
    </citation>
    <scope>NUCLEOTIDE SEQUENCE [LARGE SCALE GENOMIC DNA]</scope>
    <source>
        <strain evidence="2 3">NCTC8849</strain>
        <strain evidence="1 4">NCTC9637</strain>
    </source>
</reference>
<protein>
    <submittedName>
        <fullName evidence="1">Uncharacterized protein</fullName>
    </submittedName>
</protein>
<evidence type="ECO:0000313" key="3">
    <source>
        <dbReference type="Proteomes" id="UP000254799"/>
    </source>
</evidence>
<dbReference type="Proteomes" id="UP000255099">
    <property type="component" value="Unassembled WGS sequence"/>
</dbReference>
<dbReference type="AlphaFoldDB" id="A0A377VVZ8"/>
<dbReference type="EMBL" id="UGLC01000002">
    <property type="protein sequence ID" value="STT56266.1"/>
    <property type="molecule type" value="Genomic_DNA"/>
</dbReference>
<dbReference type="Proteomes" id="UP000254799">
    <property type="component" value="Unassembled WGS sequence"/>
</dbReference>
<dbReference type="RefSeq" id="WP_025367924.1">
    <property type="nucleotide sequence ID" value="NZ_CAAGUR010000002.1"/>
</dbReference>
<proteinExistence type="predicted"/>
<name>A0A377VVZ8_KLEPN</name>
<organism evidence="1 4">
    <name type="scientific">Klebsiella pneumoniae</name>
    <dbReference type="NCBI Taxonomy" id="573"/>
    <lineage>
        <taxon>Bacteria</taxon>
        <taxon>Pseudomonadati</taxon>
        <taxon>Pseudomonadota</taxon>
        <taxon>Gammaproteobacteria</taxon>
        <taxon>Enterobacterales</taxon>
        <taxon>Enterobacteriaceae</taxon>
        <taxon>Klebsiella/Raoultella group</taxon>
        <taxon>Klebsiella</taxon>
        <taxon>Klebsiella pneumoniae complex</taxon>
    </lineage>
</organism>
<gene>
    <name evidence="2" type="ORF">NCTC8849_04913</name>
    <name evidence="1" type="ORF">NCTC9637_01732</name>
</gene>
<evidence type="ECO:0000313" key="2">
    <source>
        <dbReference type="EMBL" id="STT56266.1"/>
    </source>
</evidence>
<sequence length="172" mass="20150">MLSDFNTEQQTLIEKLSLVDDLEAWATYTRHLEKEEKKKIYECARRLWIKRKLLDGSLLLHPNVRSDLIEREYRPLSIHKKMIWASVLVSYKGEDSKAYFKRIKGKIIKKYGLKWWKDVDSRIKPAYAAQQRILKRVGALGPGVKYFSSRSSFVGSMLNDELDAALRMIPED</sequence>
<dbReference type="EMBL" id="UGLB01000003">
    <property type="protein sequence ID" value="STT46844.1"/>
    <property type="molecule type" value="Genomic_DNA"/>
</dbReference>
<evidence type="ECO:0000313" key="4">
    <source>
        <dbReference type="Proteomes" id="UP000255099"/>
    </source>
</evidence>